<dbReference type="AlphaFoldDB" id="A0A8J2JCF2"/>
<dbReference type="EMBL" id="CAJVCH010042768">
    <property type="protein sequence ID" value="CAG7717011.1"/>
    <property type="molecule type" value="Genomic_DNA"/>
</dbReference>
<feature type="non-terminal residue" evidence="4">
    <location>
        <position position="1"/>
    </location>
</feature>
<feature type="signal peptide" evidence="3">
    <location>
        <begin position="1"/>
        <end position="20"/>
    </location>
</feature>
<organism evidence="4 5">
    <name type="scientific">Allacma fusca</name>
    <dbReference type="NCBI Taxonomy" id="39272"/>
    <lineage>
        <taxon>Eukaryota</taxon>
        <taxon>Metazoa</taxon>
        <taxon>Ecdysozoa</taxon>
        <taxon>Arthropoda</taxon>
        <taxon>Hexapoda</taxon>
        <taxon>Collembola</taxon>
        <taxon>Symphypleona</taxon>
        <taxon>Sminthuridae</taxon>
        <taxon>Allacma</taxon>
    </lineage>
</organism>
<keyword evidence="2" id="KW-0472">Membrane</keyword>
<comment type="caution">
    <text evidence="4">The sequence shown here is derived from an EMBL/GenBank/DDBJ whole genome shotgun (WGS) entry which is preliminary data.</text>
</comment>
<keyword evidence="3" id="KW-0732">Signal</keyword>
<evidence type="ECO:0000256" key="1">
    <source>
        <dbReference type="SAM" id="MobiDB-lite"/>
    </source>
</evidence>
<feature type="transmembrane region" description="Helical" evidence="2">
    <location>
        <begin position="100"/>
        <end position="122"/>
    </location>
</feature>
<dbReference type="OrthoDB" id="6376270at2759"/>
<evidence type="ECO:0000313" key="5">
    <source>
        <dbReference type="Proteomes" id="UP000708208"/>
    </source>
</evidence>
<sequence>GSSNMNSVFYILILTTLATAEDLSQGRAESEGTNFELTKGYTFNGLIDNSGKPGASAYAFLGGKLTQVPPSPNFYQAGGADAILAPPSTDSSVMSKLTTASYFAAGVVTALSAWYLCSLAVLPHSKKSTDDFKDKSESDAIDSSTDGGEKKSRRRRYVPTSNEEMTRLASIVLSAVKSGECLQKSICLLGTQVSGKKGKMADGLLSTLLPASIQQSDYYMILKKSLRGELSCEKFGCDH</sequence>
<name>A0A8J2JCF2_9HEXA</name>
<proteinExistence type="predicted"/>
<reference evidence="4" key="1">
    <citation type="submission" date="2021-06" db="EMBL/GenBank/DDBJ databases">
        <authorList>
            <person name="Hodson N. C."/>
            <person name="Mongue J. A."/>
            <person name="Jaron S. K."/>
        </authorList>
    </citation>
    <scope>NUCLEOTIDE SEQUENCE</scope>
</reference>
<feature type="region of interest" description="Disordered" evidence="1">
    <location>
        <begin position="127"/>
        <end position="160"/>
    </location>
</feature>
<dbReference type="Proteomes" id="UP000708208">
    <property type="component" value="Unassembled WGS sequence"/>
</dbReference>
<keyword evidence="5" id="KW-1185">Reference proteome</keyword>
<protein>
    <submittedName>
        <fullName evidence="4">Uncharacterized protein</fullName>
    </submittedName>
</protein>
<feature type="compositionally biased region" description="Basic and acidic residues" evidence="1">
    <location>
        <begin position="127"/>
        <end position="138"/>
    </location>
</feature>
<evidence type="ECO:0000256" key="3">
    <source>
        <dbReference type="SAM" id="SignalP"/>
    </source>
</evidence>
<accession>A0A8J2JCF2</accession>
<gene>
    <name evidence="4" type="ORF">AFUS01_LOCUS6490</name>
</gene>
<keyword evidence="2" id="KW-0812">Transmembrane</keyword>
<evidence type="ECO:0000313" key="4">
    <source>
        <dbReference type="EMBL" id="CAG7717011.1"/>
    </source>
</evidence>
<evidence type="ECO:0000256" key="2">
    <source>
        <dbReference type="SAM" id="Phobius"/>
    </source>
</evidence>
<feature type="chain" id="PRO_5035153124" evidence="3">
    <location>
        <begin position="21"/>
        <end position="239"/>
    </location>
</feature>
<keyword evidence="2" id="KW-1133">Transmembrane helix</keyword>